<comment type="caution">
    <text evidence="2">The sequence shown here is derived from an EMBL/GenBank/DDBJ whole genome shotgun (WGS) entry which is preliminary data.</text>
</comment>
<dbReference type="GeneID" id="83180355"/>
<dbReference type="Proteomes" id="UP001150904">
    <property type="component" value="Unassembled WGS sequence"/>
</dbReference>
<protein>
    <submittedName>
        <fullName evidence="2">Uncharacterized protein</fullName>
    </submittedName>
</protein>
<name>A0A9W9T0P0_9EURO</name>
<keyword evidence="3" id="KW-1185">Reference proteome</keyword>
<accession>A0A9W9T0P0</accession>
<evidence type="ECO:0000313" key="3">
    <source>
        <dbReference type="Proteomes" id="UP001150904"/>
    </source>
</evidence>
<dbReference type="RefSeq" id="XP_058309592.1">
    <property type="nucleotide sequence ID" value="XM_058453054.1"/>
</dbReference>
<sequence length="94" mass="10258">MPMDAAAPESCLSARRRPLLLAYYPSVYYLGYMGSVRGLQIGNISHLLIVVYFVLVFIIIANDLGSILADVVRERFDAAEILPADGNSNIAVRG</sequence>
<reference evidence="2" key="1">
    <citation type="submission" date="2022-12" db="EMBL/GenBank/DDBJ databases">
        <authorList>
            <person name="Petersen C."/>
        </authorList>
    </citation>
    <scope>NUCLEOTIDE SEQUENCE</scope>
    <source>
        <strain evidence="2">IBT 15544</strain>
    </source>
</reference>
<proteinExistence type="predicted"/>
<gene>
    <name evidence="2" type="ORF">N7498_005992</name>
</gene>
<keyword evidence="1" id="KW-0472">Membrane</keyword>
<reference evidence="2" key="2">
    <citation type="journal article" date="2023" name="IMA Fungus">
        <title>Comparative genomic study of the Penicillium genus elucidates a diverse pangenome and 15 lateral gene transfer events.</title>
        <authorList>
            <person name="Petersen C."/>
            <person name="Sorensen T."/>
            <person name="Nielsen M.R."/>
            <person name="Sondergaard T.E."/>
            <person name="Sorensen J.L."/>
            <person name="Fitzpatrick D.A."/>
            <person name="Frisvad J.C."/>
            <person name="Nielsen K.L."/>
        </authorList>
    </citation>
    <scope>NUCLEOTIDE SEQUENCE</scope>
    <source>
        <strain evidence="2">IBT 15544</strain>
    </source>
</reference>
<dbReference type="AlphaFoldDB" id="A0A9W9T0P0"/>
<keyword evidence="1" id="KW-1133">Transmembrane helix</keyword>
<keyword evidence="1" id="KW-0812">Transmembrane</keyword>
<dbReference type="EMBL" id="JAPQKR010000012">
    <property type="protein sequence ID" value="KAJ5205113.1"/>
    <property type="molecule type" value="Genomic_DNA"/>
</dbReference>
<evidence type="ECO:0000256" key="1">
    <source>
        <dbReference type="SAM" id="Phobius"/>
    </source>
</evidence>
<organism evidence="2 3">
    <name type="scientific">Penicillium cinerascens</name>
    <dbReference type="NCBI Taxonomy" id="70096"/>
    <lineage>
        <taxon>Eukaryota</taxon>
        <taxon>Fungi</taxon>
        <taxon>Dikarya</taxon>
        <taxon>Ascomycota</taxon>
        <taxon>Pezizomycotina</taxon>
        <taxon>Eurotiomycetes</taxon>
        <taxon>Eurotiomycetidae</taxon>
        <taxon>Eurotiales</taxon>
        <taxon>Aspergillaceae</taxon>
        <taxon>Penicillium</taxon>
    </lineage>
</organism>
<feature type="transmembrane region" description="Helical" evidence="1">
    <location>
        <begin position="20"/>
        <end position="38"/>
    </location>
</feature>
<feature type="transmembrane region" description="Helical" evidence="1">
    <location>
        <begin position="44"/>
        <end position="65"/>
    </location>
</feature>
<evidence type="ECO:0000313" key="2">
    <source>
        <dbReference type="EMBL" id="KAJ5205113.1"/>
    </source>
</evidence>